<dbReference type="EMBL" id="PVWQ01000032">
    <property type="protein sequence ID" value="RDW57088.1"/>
    <property type="molecule type" value="Genomic_DNA"/>
</dbReference>
<dbReference type="AlphaFoldDB" id="A0A3D8Q618"/>
<feature type="region of interest" description="Disordered" evidence="1">
    <location>
        <begin position="310"/>
        <end position="335"/>
    </location>
</feature>
<comment type="caution">
    <text evidence="2">The sequence shown here is derived from an EMBL/GenBank/DDBJ whole genome shotgun (WGS) entry which is preliminary data.</text>
</comment>
<dbReference type="GeneID" id="38121940"/>
<feature type="region of interest" description="Disordered" evidence="1">
    <location>
        <begin position="456"/>
        <end position="525"/>
    </location>
</feature>
<feature type="region of interest" description="Disordered" evidence="1">
    <location>
        <begin position="111"/>
        <end position="142"/>
    </location>
</feature>
<feature type="compositionally biased region" description="Basic and acidic residues" evidence="1">
    <location>
        <begin position="508"/>
        <end position="518"/>
    </location>
</feature>
<reference evidence="2 3" key="1">
    <citation type="journal article" date="2018" name="IMA Fungus">
        <title>IMA Genome-F 9: Draft genome sequence of Annulohypoxylon stygium, Aspergillus mulundensis, Berkeleyomyces basicola (syn. Thielaviopsis basicola), Ceratocystis smalleyi, two Cercospora beticola strains, Coleophoma cylindrospora, Fusarium fracticaudum, Phialophora cf. hyalina, and Morchella septimelata.</title>
        <authorList>
            <person name="Wingfield B.D."/>
            <person name="Bills G.F."/>
            <person name="Dong Y."/>
            <person name="Huang W."/>
            <person name="Nel W.J."/>
            <person name="Swalarsk-Parry B.S."/>
            <person name="Vaghefi N."/>
            <person name="Wilken P.M."/>
            <person name="An Z."/>
            <person name="de Beer Z.W."/>
            <person name="De Vos L."/>
            <person name="Chen L."/>
            <person name="Duong T.A."/>
            <person name="Gao Y."/>
            <person name="Hammerbacher A."/>
            <person name="Kikkert J.R."/>
            <person name="Li Y."/>
            <person name="Li H."/>
            <person name="Li K."/>
            <person name="Li Q."/>
            <person name="Liu X."/>
            <person name="Ma X."/>
            <person name="Naidoo K."/>
            <person name="Pethybridge S.J."/>
            <person name="Sun J."/>
            <person name="Steenkamp E.T."/>
            <person name="van der Nest M.A."/>
            <person name="van Wyk S."/>
            <person name="Wingfield M.J."/>
            <person name="Xiong C."/>
            <person name="Yue Q."/>
            <person name="Zhang X."/>
        </authorList>
    </citation>
    <scope>NUCLEOTIDE SEQUENCE [LARGE SCALE GENOMIC DNA]</scope>
    <source>
        <strain evidence="2 3">DSM 5745</strain>
    </source>
</reference>
<keyword evidence="3" id="KW-1185">Reference proteome</keyword>
<evidence type="ECO:0000313" key="3">
    <source>
        <dbReference type="Proteomes" id="UP000256690"/>
    </source>
</evidence>
<evidence type="ECO:0000313" key="2">
    <source>
        <dbReference type="EMBL" id="RDW57088.1"/>
    </source>
</evidence>
<accession>A0A3D8Q618</accession>
<proteinExistence type="predicted"/>
<sequence>MTAQHVFRDNSPMPLGNYSQAEKAISSLARGSRMWADLELAVFYKSCIYESEQTTPAYVLSFGIQKRLGPEQRAATPRLPRVLRDASDAVHPTDVSAFRITSINVRMDYSHYNKQRKRRSQTEPRRRNYLTPTTEFNDGGSSGTYHLSNDILIMERAHDSLLQNDTEEVNLGWGYPTHTSPEISTYSELSTLFLEGLRTLVFGSGVARHRKSQTRHDIFQSLSGIAPSVFKLGYREAMNQRSRLIPSIAKSLTSLVGHSNDQTLKDKLASTGSVLSSSSHISISQRSNNLKTIIKTRLWTMAQKRLYSAPTPKHLKHSSNQLPGADSDEKAQDENLLSETMAEESAYIGDDPIDADYGLDFSSEICPDGSEHNLIFDYEECGDEYDSIMILEDSNTTNPAPFPGEPLEDLALRGNLPAHFKDKMSLTSPYTCTSSVPLSFASHERPDTDLEMLDVDSESANGFPPPPSQKSSPTDHHGDDQEFIDLCEGRPYLDQRQTSFPISPSIDRSSHVSRKEDFDMLSDDL</sequence>
<gene>
    <name evidence="2" type="ORF">DSM5745_11570</name>
</gene>
<dbReference type="STRING" id="1810919.A0A3D8Q618"/>
<evidence type="ECO:0000256" key="1">
    <source>
        <dbReference type="SAM" id="MobiDB-lite"/>
    </source>
</evidence>
<name>A0A3D8Q618_9EURO</name>
<dbReference type="RefSeq" id="XP_026597857.1">
    <property type="nucleotide sequence ID" value="XM_026753586.1"/>
</dbReference>
<dbReference type="OrthoDB" id="4187154at2759"/>
<protein>
    <submittedName>
        <fullName evidence="2">Uncharacterized protein</fullName>
    </submittedName>
</protein>
<organism evidence="2 3">
    <name type="scientific">Aspergillus mulundensis</name>
    <dbReference type="NCBI Taxonomy" id="1810919"/>
    <lineage>
        <taxon>Eukaryota</taxon>
        <taxon>Fungi</taxon>
        <taxon>Dikarya</taxon>
        <taxon>Ascomycota</taxon>
        <taxon>Pezizomycotina</taxon>
        <taxon>Eurotiomycetes</taxon>
        <taxon>Eurotiomycetidae</taxon>
        <taxon>Eurotiales</taxon>
        <taxon>Aspergillaceae</taxon>
        <taxon>Aspergillus</taxon>
        <taxon>Aspergillus subgen. Nidulantes</taxon>
    </lineage>
</organism>
<dbReference type="Proteomes" id="UP000256690">
    <property type="component" value="Unassembled WGS sequence"/>
</dbReference>